<evidence type="ECO:0000313" key="3">
    <source>
        <dbReference type="EMBL" id="GAA4446673.1"/>
    </source>
</evidence>
<sequence length="338" mass="37134">MKKTLATLWLFSVVAVAIAHPHGSGFIERKKTILKSFETKPTEALHIDNRYGDVKVQLWEKSSIRIDITITANAPTEEKAAEAVNSIQIEEKRNSNGITLQTIFGGGERFSIWRSRKGENSIRVDYLVQMPKQNPLTVKNTYGDTDIAQFRASLAVESHYGNFRAQNLSSNNNNITVTYGNATIDQMDVGKLASQYSKINLNKVKDLVVVNKFGQLNIGQVASLKADIDYAGAKIGSVTEAAVVKLNYSDEFCISESTAQNVDIKAAYSSVVVPAVQPARFDVSVTYGNFTYPSKVPVSFTNKSGNYKTKLYEGNIGGDNPANTIKIISVYGNVKLKD</sequence>
<feature type="signal peptide" evidence="1">
    <location>
        <begin position="1"/>
        <end position="19"/>
    </location>
</feature>
<dbReference type="InterPro" id="IPR025164">
    <property type="entry name" value="Toastrack_DUF4097"/>
</dbReference>
<evidence type="ECO:0000259" key="2">
    <source>
        <dbReference type="Pfam" id="PF13349"/>
    </source>
</evidence>
<evidence type="ECO:0000313" key="4">
    <source>
        <dbReference type="Proteomes" id="UP001501508"/>
    </source>
</evidence>
<feature type="chain" id="PRO_5045790484" description="DUF4097 domain-containing protein" evidence="1">
    <location>
        <begin position="20"/>
        <end position="338"/>
    </location>
</feature>
<feature type="domain" description="DUF4097" evidence="2">
    <location>
        <begin position="44"/>
        <end position="336"/>
    </location>
</feature>
<dbReference type="EMBL" id="BAABEY010000036">
    <property type="protein sequence ID" value="GAA4446673.1"/>
    <property type="molecule type" value="Genomic_DNA"/>
</dbReference>
<dbReference type="Pfam" id="PF13349">
    <property type="entry name" value="DUF4097"/>
    <property type="match status" value="1"/>
</dbReference>
<gene>
    <name evidence="3" type="ORF">GCM10023091_40210</name>
</gene>
<comment type="caution">
    <text evidence="3">The sequence shown here is derived from an EMBL/GenBank/DDBJ whole genome shotgun (WGS) entry which is preliminary data.</text>
</comment>
<evidence type="ECO:0000256" key="1">
    <source>
        <dbReference type="SAM" id="SignalP"/>
    </source>
</evidence>
<keyword evidence="4" id="KW-1185">Reference proteome</keyword>
<accession>A0ABP8MC51</accession>
<name>A0ABP8MC51_9BACT</name>
<dbReference type="RefSeq" id="WP_345032559.1">
    <property type="nucleotide sequence ID" value="NZ_BAABEY010000036.1"/>
</dbReference>
<reference evidence="4" key="1">
    <citation type="journal article" date="2019" name="Int. J. Syst. Evol. Microbiol.">
        <title>The Global Catalogue of Microorganisms (GCM) 10K type strain sequencing project: providing services to taxonomists for standard genome sequencing and annotation.</title>
        <authorList>
            <consortium name="The Broad Institute Genomics Platform"/>
            <consortium name="The Broad Institute Genome Sequencing Center for Infectious Disease"/>
            <person name="Wu L."/>
            <person name="Ma J."/>
        </authorList>
    </citation>
    <scope>NUCLEOTIDE SEQUENCE [LARGE SCALE GENOMIC DNA]</scope>
    <source>
        <strain evidence="4">JCM 31920</strain>
    </source>
</reference>
<dbReference type="Proteomes" id="UP001501508">
    <property type="component" value="Unassembled WGS sequence"/>
</dbReference>
<keyword evidence="1" id="KW-0732">Signal</keyword>
<proteinExistence type="predicted"/>
<organism evidence="3 4">
    <name type="scientific">Ravibacter arvi</name>
    <dbReference type="NCBI Taxonomy" id="2051041"/>
    <lineage>
        <taxon>Bacteria</taxon>
        <taxon>Pseudomonadati</taxon>
        <taxon>Bacteroidota</taxon>
        <taxon>Cytophagia</taxon>
        <taxon>Cytophagales</taxon>
        <taxon>Spirosomataceae</taxon>
        <taxon>Ravibacter</taxon>
    </lineage>
</organism>
<protein>
    <recommendedName>
        <fullName evidence="2">DUF4097 domain-containing protein</fullName>
    </recommendedName>
</protein>